<accession>A0ABV5J2D0</accession>
<evidence type="ECO:0000259" key="8">
    <source>
        <dbReference type="SMART" id="SM00813"/>
    </source>
</evidence>
<keyword evidence="10" id="KW-1185">Reference proteome</keyword>
<dbReference type="SUPFAM" id="SSF51445">
    <property type="entry name" value="(Trans)glycosidases"/>
    <property type="match status" value="1"/>
</dbReference>
<evidence type="ECO:0000256" key="7">
    <source>
        <dbReference type="ARBA" id="ARBA00023295"/>
    </source>
</evidence>
<dbReference type="Pfam" id="PF06964">
    <property type="entry name" value="Alpha-L-AF_C"/>
    <property type="match status" value="1"/>
</dbReference>
<evidence type="ECO:0000256" key="6">
    <source>
        <dbReference type="ARBA" id="ARBA00023277"/>
    </source>
</evidence>
<keyword evidence="5" id="KW-0378">Hydrolase</keyword>
<comment type="catalytic activity">
    <reaction evidence="1">
        <text>Hydrolysis of terminal non-reducing alpha-L-arabinofuranoside residues in alpha-L-arabinosides.</text>
        <dbReference type="EC" id="3.2.1.55"/>
    </reaction>
</comment>
<name>A0ABV5J2D0_9BACT</name>
<sequence>MTVMMLSGLTVLAQNKLIVNADQGKTQISKHIYGHFSEHLGRCIYGGIWVGPDSDIENINGYRTDVFEALKNLNIPNLRWPGGCFADEYHWTDGIGPKSERPKMINTHWGGVTEDNSFGTHEFLNFCEMLETTPYITGNVGSGSVEEMSKWVEYINFDGVSPMADLRRRNGREEPWNIKYWGVGNESWGCGGNMTPEYYANEYRRYATFARNYPGARLYKIAGGANSTDYNWTEVLMQKIPLRMMDAMSLHYYTIPGNWGDKGSSTEFSEREYLVTLEKAAFMDELLDKHETIMDKYDPRKRVKLIVDEWGTWYDVEPNTNPGFLYQQNTLRDAFVAAITLNTFNNHADRVHMANLAQTVNVLQALILTDEKEMLLTPTYHVFDLYKPHMDAILLPTHLESEDVKIEDVQIDALNVSSSLSKDGTVNISIANIHPDKAIDLEVALRGSDAKSVSGRYLTAPELNSHNSFENKDVVGIQEFKDYKWNKDALNVKVPAKSVVVLQVK</sequence>
<evidence type="ECO:0000313" key="10">
    <source>
        <dbReference type="Proteomes" id="UP001589654"/>
    </source>
</evidence>
<dbReference type="RefSeq" id="WP_379945333.1">
    <property type="nucleotide sequence ID" value="NZ_JAUFQT010000001.1"/>
</dbReference>
<evidence type="ECO:0000313" key="9">
    <source>
        <dbReference type="EMBL" id="MFB9210667.1"/>
    </source>
</evidence>
<keyword evidence="6" id="KW-0119">Carbohydrate metabolism</keyword>
<gene>
    <name evidence="9" type="ORF">ACFFUR_02530</name>
</gene>
<reference evidence="9 10" key="1">
    <citation type="submission" date="2024-09" db="EMBL/GenBank/DDBJ databases">
        <authorList>
            <person name="Sun Q."/>
            <person name="Mori K."/>
        </authorList>
    </citation>
    <scope>NUCLEOTIDE SEQUENCE [LARGE SCALE GENOMIC DNA]</scope>
    <source>
        <strain evidence="9 10">CECT 7682</strain>
    </source>
</reference>
<protein>
    <recommendedName>
        <fullName evidence="4">non-reducing end alpha-L-arabinofuranosidase</fullName>
        <ecNumber evidence="4">3.2.1.55</ecNumber>
    </recommendedName>
</protein>
<evidence type="ECO:0000256" key="1">
    <source>
        <dbReference type="ARBA" id="ARBA00001462"/>
    </source>
</evidence>
<dbReference type="InterPro" id="IPR013780">
    <property type="entry name" value="Glyco_hydro_b"/>
</dbReference>
<feature type="domain" description="Alpha-L-arabinofuranosidase C-terminal" evidence="8">
    <location>
        <begin position="308"/>
        <end position="498"/>
    </location>
</feature>
<dbReference type="SMART" id="SM00813">
    <property type="entry name" value="Alpha-L-AF_C"/>
    <property type="match status" value="1"/>
</dbReference>
<dbReference type="Gene3D" id="2.60.40.1180">
    <property type="entry name" value="Golgi alpha-mannosidase II"/>
    <property type="match status" value="1"/>
</dbReference>
<dbReference type="PANTHER" id="PTHR43576">
    <property type="entry name" value="ALPHA-L-ARABINOFURANOSIDASE C-RELATED"/>
    <property type="match status" value="1"/>
</dbReference>
<evidence type="ECO:0000256" key="5">
    <source>
        <dbReference type="ARBA" id="ARBA00022801"/>
    </source>
</evidence>
<comment type="subunit">
    <text evidence="3">Homohexamer; trimer of dimers.</text>
</comment>
<dbReference type="InterPro" id="IPR017853">
    <property type="entry name" value="GH"/>
</dbReference>
<evidence type="ECO:0000256" key="4">
    <source>
        <dbReference type="ARBA" id="ARBA00012670"/>
    </source>
</evidence>
<proteinExistence type="inferred from homology"/>
<dbReference type="Pfam" id="PF22848">
    <property type="entry name" value="ASD1_dom"/>
    <property type="match status" value="1"/>
</dbReference>
<evidence type="ECO:0000256" key="3">
    <source>
        <dbReference type="ARBA" id="ARBA00011165"/>
    </source>
</evidence>
<organism evidence="9 10">
    <name type="scientific">Echinicola jeungdonensis</name>
    <dbReference type="NCBI Taxonomy" id="709343"/>
    <lineage>
        <taxon>Bacteria</taxon>
        <taxon>Pseudomonadati</taxon>
        <taxon>Bacteroidota</taxon>
        <taxon>Cytophagia</taxon>
        <taxon>Cytophagales</taxon>
        <taxon>Cyclobacteriaceae</taxon>
        <taxon>Echinicola</taxon>
    </lineage>
</organism>
<dbReference type="SUPFAM" id="SSF51011">
    <property type="entry name" value="Glycosyl hydrolase domain"/>
    <property type="match status" value="1"/>
</dbReference>
<dbReference type="InterPro" id="IPR010720">
    <property type="entry name" value="Alpha-L-AF_C"/>
</dbReference>
<dbReference type="Proteomes" id="UP001589654">
    <property type="component" value="Unassembled WGS sequence"/>
</dbReference>
<evidence type="ECO:0000256" key="2">
    <source>
        <dbReference type="ARBA" id="ARBA00007186"/>
    </source>
</evidence>
<comment type="caution">
    <text evidence="9">The sequence shown here is derived from an EMBL/GenBank/DDBJ whole genome shotgun (WGS) entry which is preliminary data.</text>
</comment>
<dbReference type="EMBL" id="JBHMEW010000008">
    <property type="protein sequence ID" value="MFB9210667.1"/>
    <property type="molecule type" value="Genomic_DNA"/>
</dbReference>
<dbReference type="InterPro" id="IPR055235">
    <property type="entry name" value="ASD1_cat"/>
</dbReference>
<dbReference type="Gene3D" id="3.20.20.80">
    <property type="entry name" value="Glycosidases"/>
    <property type="match status" value="1"/>
</dbReference>
<comment type="similarity">
    <text evidence="2">Belongs to the glycosyl hydrolase 51 family.</text>
</comment>
<dbReference type="EC" id="3.2.1.55" evidence="4"/>
<dbReference type="PANTHER" id="PTHR43576:SF2">
    <property type="entry name" value="INTRACELLULAR EXO-ALPHA-L-ARABINOFURANOSIDASE 2"/>
    <property type="match status" value="1"/>
</dbReference>
<keyword evidence="7" id="KW-0326">Glycosidase</keyword>